<sequence length="520" mass="54331">MTANSHTTSPSRRHFLMHTIAAPSACAALSTTASRGEPLRPASRRAAKVRGRTTDARISFFAIPDGNAIDAAVATALIAAVQAPSQTGIGGYGLSAIVATSGGRQIIAIDANSTAPQSMTRDVFQPGPDGNVPGHINDVGWRAAGVPGVLAGLQLLIDRFGSLKLDALLQPALKITREGFPWPAGYAAAIAAKPIFASDPGSQKLYFRNGAPLAAGEIFRNPELAELLQTLASHNSVSDFYRGGIAQRLADAFKTNGGLVTAADLAAYQATTAEPLVLQHANRSVCTPPLTAGGLSVLQMLQTWLALPADLRNAADRQAHCLAETMRMAWRDRLTLLGDPTAGEIPATRLLSPEYAGQSAEEIAAAVQSGKIIRHPVQANGQGGTIHISAADDDGNLIALTLTHGNSFGACVTAAGLGLTLGHGMSRFDPRPDHPNSPGPGKRPLHNMVPVIALEDSKPQFAIGGAGGRRIPNGIFSVLRTWLADKNSLDQAVAAPAHAHGRQPQPGTHPQFSTRRQNKT</sequence>
<reference evidence="6 7" key="2">
    <citation type="submission" date="2019-08" db="EMBL/GenBank/DDBJ databases">
        <authorList>
            <person name="Henke P."/>
        </authorList>
    </citation>
    <scope>NUCLEOTIDE SEQUENCE [LARGE SCALE GENOMIC DNA]</scope>
    <source>
        <strain evidence="6">Phe10_nw2017</strain>
    </source>
</reference>
<dbReference type="PRINTS" id="PR01210">
    <property type="entry name" value="GGTRANSPTASE"/>
</dbReference>
<evidence type="ECO:0000256" key="1">
    <source>
        <dbReference type="ARBA" id="ARBA00009381"/>
    </source>
</evidence>
<dbReference type="InterPro" id="IPR043138">
    <property type="entry name" value="GGT_lsub"/>
</dbReference>
<dbReference type="GO" id="GO:0016740">
    <property type="term" value="F:transferase activity"/>
    <property type="evidence" value="ECO:0007669"/>
    <property type="project" value="UniProtKB-KW"/>
</dbReference>
<comment type="similarity">
    <text evidence="1">Belongs to the gamma-glutamyltransferase family.</text>
</comment>
<comment type="caution">
    <text evidence="6">The sequence shown here is derived from an EMBL/GenBank/DDBJ whole genome shotgun (WGS) entry which is preliminary data.</text>
</comment>
<gene>
    <name evidence="6" type="ORF">E3A20_05250</name>
</gene>
<dbReference type="Pfam" id="PF01019">
    <property type="entry name" value="G_glu_transpept"/>
    <property type="match status" value="1"/>
</dbReference>
<dbReference type="InterPro" id="IPR051792">
    <property type="entry name" value="GGT_bact"/>
</dbReference>
<keyword evidence="4" id="KW-0865">Zymogen</keyword>
<evidence type="ECO:0000256" key="5">
    <source>
        <dbReference type="SAM" id="MobiDB-lite"/>
    </source>
</evidence>
<proteinExistence type="inferred from homology"/>
<feature type="region of interest" description="Disordered" evidence="5">
    <location>
        <begin position="426"/>
        <end position="446"/>
    </location>
</feature>
<keyword evidence="3" id="KW-0378">Hydrolase</keyword>
<dbReference type="PROSITE" id="PS51318">
    <property type="entry name" value="TAT"/>
    <property type="match status" value="1"/>
</dbReference>
<dbReference type="InterPro" id="IPR029055">
    <property type="entry name" value="Ntn_hydrolases_N"/>
</dbReference>
<dbReference type="PANTHER" id="PTHR43199">
    <property type="entry name" value="GLUTATHIONE HYDROLASE"/>
    <property type="match status" value="1"/>
</dbReference>
<evidence type="ECO:0000256" key="3">
    <source>
        <dbReference type="ARBA" id="ARBA00022801"/>
    </source>
</evidence>
<keyword evidence="2" id="KW-0808">Transferase</keyword>
<dbReference type="Gene3D" id="3.60.20.40">
    <property type="match status" value="1"/>
</dbReference>
<feature type="region of interest" description="Disordered" evidence="5">
    <location>
        <begin position="493"/>
        <end position="520"/>
    </location>
</feature>
<dbReference type="AlphaFoldDB" id="A0A5C6MDW4"/>
<dbReference type="PANTHER" id="PTHR43199:SF1">
    <property type="entry name" value="GLUTATHIONE HYDROLASE PROENZYME"/>
    <property type="match status" value="1"/>
</dbReference>
<keyword evidence="7" id="KW-1185">Reference proteome</keyword>
<evidence type="ECO:0000313" key="6">
    <source>
        <dbReference type="EMBL" id="TWW11154.1"/>
    </source>
</evidence>
<reference evidence="6 7" key="1">
    <citation type="submission" date="2019-08" db="EMBL/GenBank/DDBJ databases">
        <title>100 year-old enigma solved: identification of Planctomyces bekefii, the type genus and species of the phylum Planctomycetes.</title>
        <authorList>
            <person name="Svetlana D.N."/>
            <person name="Overmann J."/>
        </authorList>
    </citation>
    <scope>NUCLEOTIDE SEQUENCE [LARGE SCALE GENOMIC DNA]</scope>
    <source>
        <strain evidence="6">Phe10_nw2017</strain>
    </source>
</reference>
<dbReference type="InterPro" id="IPR006311">
    <property type="entry name" value="TAT_signal"/>
</dbReference>
<evidence type="ECO:0000256" key="4">
    <source>
        <dbReference type="ARBA" id="ARBA00023145"/>
    </source>
</evidence>
<name>A0A5C6MDW4_9PLAN</name>
<feature type="compositionally biased region" description="Polar residues" evidence="5">
    <location>
        <begin position="505"/>
        <end position="520"/>
    </location>
</feature>
<evidence type="ECO:0000313" key="7">
    <source>
        <dbReference type="Proteomes" id="UP000321083"/>
    </source>
</evidence>
<dbReference type="GO" id="GO:0016787">
    <property type="term" value="F:hydrolase activity"/>
    <property type="evidence" value="ECO:0007669"/>
    <property type="project" value="UniProtKB-KW"/>
</dbReference>
<organism evidence="6 7">
    <name type="scientific">Planctomyces bekefii</name>
    <dbReference type="NCBI Taxonomy" id="1653850"/>
    <lineage>
        <taxon>Bacteria</taxon>
        <taxon>Pseudomonadati</taxon>
        <taxon>Planctomycetota</taxon>
        <taxon>Planctomycetia</taxon>
        <taxon>Planctomycetales</taxon>
        <taxon>Planctomycetaceae</taxon>
        <taxon>Planctomyces</taxon>
    </lineage>
</organism>
<accession>A0A5C6MDW4</accession>
<evidence type="ECO:0000256" key="2">
    <source>
        <dbReference type="ARBA" id="ARBA00022679"/>
    </source>
</evidence>
<dbReference type="EMBL" id="SRHE01000065">
    <property type="protein sequence ID" value="TWW11154.1"/>
    <property type="molecule type" value="Genomic_DNA"/>
</dbReference>
<dbReference type="InterPro" id="IPR043137">
    <property type="entry name" value="GGT_ssub_C"/>
</dbReference>
<dbReference type="SUPFAM" id="SSF56235">
    <property type="entry name" value="N-terminal nucleophile aminohydrolases (Ntn hydrolases)"/>
    <property type="match status" value="1"/>
</dbReference>
<dbReference type="Proteomes" id="UP000321083">
    <property type="component" value="Unassembled WGS sequence"/>
</dbReference>
<protein>
    <submittedName>
        <fullName evidence="6">Gamma-glutamyltranspeptidase</fullName>
    </submittedName>
</protein>
<dbReference type="Gene3D" id="1.10.246.130">
    <property type="match status" value="1"/>
</dbReference>